<dbReference type="EMBL" id="BONX01000069">
    <property type="protein sequence ID" value="GIH01351.1"/>
    <property type="molecule type" value="Genomic_DNA"/>
</dbReference>
<name>A0ABQ4F356_9ACTN</name>
<keyword evidence="2" id="KW-1185">Reference proteome</keyword>
<sequence length="69" mass="7696">MRCPTSHETRDSAHDRAADLLVAYIERCDLVLASRGAAVRDDGAVQEMQSDPVRPDAWTVKTADLRRTQ</sequence>
<gene>
    <name evidence="1" type="ORF">Pma05_79230</name>
</gene>
<comment type="caution">
    <text evidence="1">The sequence shown here is derived from an EMBL/GenBank/DDBJ whole genome shotgun (WGS) entry which is preliminary data.</text>
</comment>
<protein>
    <submittedName>
        <fullName evidence="1">Uncharacterized protein</fullName>
    </submittedName>
</protein>
<dbReference type="RefSeq" id="WP_203862623.1">
    <property type="nucleotide sequence ID" value="NZ_BAAAZQ010000039.1"/>
</dbReference>
<reference evidence="1 2" key="1">
    <citation type="submission" date="2021-01" db="EMBL/GenBank/DDBJ databases">
        <title>Whole genome shotgun sequence of Plantactinospora mayteni NBRC 109088.</title>
        <authorList>
            <person name="Komaki H."/>
            <person name="Tamura T."/>
        </authorList>
    </citation>
    <scope>NUCLEOTIDE SEQUENCE [LARGE SCALE GENOMIC DNA]</scope>
    <source>
        <strain evidence="1 2">NBRC 109088</strain>
    </source>
</reference>
<evidence type="ECO:0000313" key="2">
    <source>
        <dbReference type="Proteomes" id="UP000621500"/>
    </source>
</evidence>
<organism evidence="1 2">
    <name type="scientific">Plantactinospora mayteni</name>
    <dbReference type="NCBI Taxonomy" id="566021"/>
    <lineage>
        <taxon>Bacteria</taxon>
        <taxon>Bacillati</taxon>
        <taxon>Actinomycetota</taxon>
        <taxon>Actinomycetes</taxon>
        <taxon>Micromonosporales</taxon>
        <taxon>Micromonosporaceae</taxon>
        <taxon>Plantactinospora</taxon>
    </lineage>
</organism>
<proteinExistence type="predicted"/>
<dbReference type="Proteomes" id="UP000621500">
    <property type="component" value="Unassembled WGS sequence"/>
</dbReference>
<accession>A0ABQ4F356</accession>
<evidence type="ECO:0000313" key="1">
    <source>
        <dbReference type="EMBL" id="GIH01351.1"/>
    </source>
</evidence>